<name>A0A810BL10_9BRAD</name>
<dbReference type="EMBL" id="AP023097">
    <property type="protein sequence ID" value="BCE76273.1"/>
    <property type="molecule type" value="Genomic_DNA"/>
</dbReference>
<organism evidence="1">
    <name type="scientific">Bradyrhizobium diazoefficiens</name>
    <dbReference type="NCBI Taxonomy" id="1355477"/>
    <lineage>
        <taxon>Bacteria</taxon>
        <taxon>Pseudomonadati</taxon>
        <taxon>Pseudomonadota</taxon>
        <taxon>Alphaproteobacteria</taxon>
        <taxon>Hyphomicrobiales</taxon>
        <taxon>Nitrobacteraceae</taxon>
        <taxon>Bradyrhizobium</taxon>
    </lineage>
</organism>
<evidence type="ECO:0000313" key="1">
    <source>
        <dbReference type="EMBL" id="BCE76273.1"/>
    </source>
</evidence>
<dbReference type="AlphaFoldDB" id="A0A810BL10"/>
<sequence length="129" mass="14079">MGRLKRRTELYLPVAQHVVSEGFRAPTLADIEALARTKTEAALNVLAAIMLRETANAFARVAAANAILDRGWGKPVQPLATDKAPLELLHRIERVIVHPDHSSAIADEIGEAELLETSQSILPSDKKLQ</sequence>
<gene>
    <name evidence="1" type="ORF">XF8B_63840</name>
</gene>
<accession>A0A810BL10</accession>
<reference evidence="1" key="1">
    <citation type="submission" date="2020-05" db="EMBL/GenBank/DDBJ databases">
        <title>Complete genome sequence of Bradyrhizobium diazoefficiens XF8 isolated from soybean nodule.</title>
        <authorList>
            <person name="Noda R."/>
            <person name="Kakizaki K."/>
            <person name="Minamisawa K."/>
        </authorList>
    </citation>
    <scope>NUCLEOTIDE SEQUENCE</scope>
    <source>
        <strain evidence="1">XF8</strain>
    </source>
</reference>
<protein>
    <submittedName>
        <fullName evidence="1">Uncharacterized protein</fullName>
    </submittedName>
</protein>
<proteinExistence type="predicted"/>